<feature type="transmembrane region" description="Helical" evidence="5">
    <location>
        <begin position="162"/>
        <end position="187"/>
    </location>
</feature>
<evidence type="ECO:0000256" key="3">
    <source>
        <dbReference type="ARBA" id="ARBA00022989"/>
    </source>
</evidence>
<dbReference type="AlphaFoldDB" id="A0A2K9LUK6"/>
<evidence type="ECO:0000256" key="2">
    <source>
        <dbReference type="ARBA" id="ARBA00022692"/>
    </source>
</evidence>
<feature type="domain" description="ABC-2 type transporter transmembrane" evidence="6">
    <location>
        <begin position="59"/>
        <end position="299"/>
    </location>
</feature>
<dbReference type="GO" id="GO:0140359">
    <property type="term" value="F:ABC-type transporter activity"/>
    <property type="evidence" value="ECO:0007669"/>
    <property type="project" value="InterPro"/>
</dbReference>
<comment type="subcellular location">
    <subcellularLocation>
        <location evidence="1">Membrane</location>
        <topology evidence="1">Multi-pass membrane protein</topology>
    </subcellularLocation>
</comment>
<reference evidence="7 8" key="1">
    <citation type="submission" date="2017-12" db="EMBL/GenBank/DDBJ databases">
        <title>Complete genome sequence of Spiroplasma monobiae MQ-1 (ATCC 33825).</title>
        <authorList>
            <person name="Tsai Y.-M."/>
            <person name="Lo W.-S."/>
            <person name="Wu P.-S."/>
            <person name="Cho S.-T."/>
            <person name="Kuo C.-H."/>
        </authorList>
    </citation>
    <scope>NUCLEOTIDE SEQUENCE [LARGE SCALE GENOMIC DNA]</scope>
    <source>
        <strain evidence="7 8">MQ-1</strain>
    </source>
</reference>
<feature type="transmembrane region" description="Helical" evidence="5">
    <location>
        <begin position="68"/>
        <end position="91"/>
    </location>
</feature>
<evidence type="ECO:0000256" key="5">
    <source>
        <dbReference type="SAM" id="Phobius"/>
    </source>
</evidence>
<evidence type="ECO:0000259" key="6">
    <source>
        <dbReference type="Pfam" id="PF12698"/>
    </source>
</evidence>
<sequence length="310" mass="35098">MNKVGKQVNFDAKKQISIFNNLSLLLFKSFIKEPKSIIFMIVVPIFFNIMFFFIMGGKYGQTPGTEKFAILFAYTLLPCMTCLTLLAPAVVEWKNSVFLKRIDITGIRKSVFIAALWLVYLIAGIVSFIIMMLFNIIFSEILNAMSVEKANTLIKLMGNIHWGYFLLSMVLITLTSIALATMFGGIFSSSGSSQGMIMMVYFFSIFLSGIMLPPEIFETSKGMIIFTYFIPHKYGVFLFLYATRGWNNGGWDNPFNKHYEIKFDDTGKPTPGDFIGQDFTSTWQPIIGAILILAAIFTITTFTFKWSAKK</sequence>
<gene>
    <name evidence="7" type="ORF">SMONO_v1c04830</name>
</gene>
<protein>
    <submittedName>
        <fullName evidence="7">ABC transporter permease</fullName>
    </submittedName>
</protein>
<dbReference type="Pfam" id="PF12698">
    <property type="entry name" value="ABC2_membrane_3"/>
    <property type="match status" value="1"/>
</dbReference>
<dbReference type="EMBL" id="CP025543">
    <property type="protein sequence ID" value="AUM62732.1"/>
    <property type="molecule type" value="Genomic_DNA"/>
</dbReference>
<feature type="transmembrane region" description="Helical" evidence="5">
    <location>
        <begin position="224"/>
        <end position="242"/>
    </location>
</feature>
<dbReference type="KEGG" id="smoo:SMONO_v1c04830"/>
<feature type="transmembrane region" description="Helical" evidence="5">
    <location>
        <begin position="193"/>
        <end position="212"/>
    </location>
</feature>
<feature type="transmembrane region" description="Helical" evidence="5">
    <location>
        <begin position="111"/>
        <end position="142"/>
    </location>
</feature>
<evidence type="ECO:0000313" key="7">
    <source>
        <dbReference type="EMBL" id="AUM62732.1"/>
    </source>
</evidence>
<keyword evidence="8" id="KW-1185">Reference proteome</keyword>
<keyword evidence="3 5" id="KW-1133">Transmembrane helix</keyword>
<dbReference type="Proteomes" id="UP000234790">
    <property type="component" value="Chromosome"/>
</dbReference>
<feature type="transmembrane region" description="Helical" evidence="5">
    <location>
        <begin position="286"/>
        <end position="304"/>
    </location>
</feature>
<keyword evidence="2 5" id="KW-0812">Transmembrane</keyword>
<accession>A0A2K9LUK6</accession>
<evidence type="ECO:0000256" key="4">
    <source>
        <dbReference type="ARBA" id="ARBA00023136"/>
    </source>
</evidence>
<evidence type="ECO:0000256" key="1">
    <source>
        <dbReference type="ARBA" id="ARBA00004141"/>
    </source>
</evidence>
<keyword evidence="4 5" id="KW-0472">Membrane</keyword>
<proteinExistence type="predicted"/>
<dbReference type="GO" id="GO:0016020">
    <property type="term" value="C:membrane"/>
    <property type="evidence" value="ECO:0007669"/>
    <property type="project" value="UniProtKB-SubCell"/>
</dbReference>
<feature type="transmembrane region" description="Helical" evidence="5">
    <location>
        <begin position="37"/>
        <end position="56"/>
    </location>
</feature>
<dbReference type="InterPro" id="IPR013525">
    <property type="entry name" value="ABC2_TM"/>
</dbReference>
<organism evidence="7 8">
    <name type="scientific">Spiroplasma monobiae MQ-1</name>
    <dbReference type="NCBI Taxonomy" id="1336748"/>
    <lineage>
        <taxon>Bacteria</taxon>
        <taxon>Bacillati</taxon>
        <taxon>Mycoplasmatota</taxon>
        <taxon>Mollicutes</taxon>
        <taxon>Entomoplasmatales</taxon>
        <taxon>Spiroplasmataceae</taxon>
        <taxon>Spiroplasma</taxon>
    </lineage>
</organism>
<evidence type="ECO:0000313" key="8">
    <source>
        <dbReference type="Proteomes" id="UP000234790"/>
    </source>
</evidence>
<name>A0A2K9LUK6_SPISQ</name>
<dbReference type="RefSeq" id="WP_101780788.1">
    <property type="nucleotide sequence ID" value="NZ_CP025543.1"/>
</dbReference>
<dbReference type="OrthoDB" id="388470at2"/>